<reference evidence="3" key="3">
    <citation type="submission" date="2016-06" db="UniProtKB">
        <authorList>
            <consortium name="WormBaseParasite"/>
        </authorList>
    </citation>
    <scope>IDENTIFICATION</scope>
</reference>
<proteinExistence type="predicted"/>
<feature type="compositionally biased region" description="Polar residues" evidence="1">
    <location>
        <begin position="86"/>
        <end position="111"/>
    </location>
</feature>
<evidence type="ECO:0000256" key="1">
    <source>
        <dbReference type="SAM" id="MobiDB-lite"/>
    </source>
</evidence>
<reference evidence="2" key="2">
    <citation type="submission" date="2014-05" db="EMBL/GenBank/DDBJ databases">
        <title>The genome and life-stage specific transcriptomes of Globodera pallida elucidate key aspects of plant parasitism by a cyst nematode.</title>
        <authorList>
            <person name="Cotton J.A."/>
            <person name="Lilley C.J."/>
            <person name="Jones L.M."/>
            <person name="Kikuchi T."/>
            <person name="Reid A.J."/>
            <person name="Thorpe P."/>
            <person name="Tsai I.J."/>
            <person name="Beasley H."/>
            <person name="Blok V."/>
            <person name="Cock P.J.A."/>
            <person name="Van den Akker S.E."/>
            <person name="Holroyd N."/>
            <person name="Hunt M."/>
            <person name="Mantelin S."/>
            <person name="Naghra H."/>
            <person name="Pain A."/>
            <person name="Palomares-Rius J.E."/>
            <person name="Zarowiecki M."/>
            <person name="Berriman M."/>
            <person name="Jones J.T."/>
            <person name="Urwin P.E."/>
        </authorList>
    </citation>
    <scope>NUCLEOTIDE SEQUENCE [LARGE SCALE GENOMIC DNA]</scope>
    <source>
        <strain evidence="2">Lindley</strain>
    </source>
</reference>
<protein>
    <submittedName>
        <fullName evidence="3">Uncharacterized protein</fullName>
    </submittedName>
</protein>
<evidence type="ECO:0000313" key="2">
    <source>
        <dbReference type="Proteomes" id="UP000050741"/>
    </source>
</evidence>
<dbReference type="Proteomes" id="UP000050741">
    <property type="component" value="Unassembled WGS sequence"/>
</dbReference>
<dbReference type="AlphaFoldDB" id="A0A183CQ68"/>
<feature type="compositionally biased region" description="Basic residues" evidence="1">
    <location>
        <begin position="132"/>
        <end position="142"/>
    </location>
</feature>
<organism evidence="2 3">
    <name type="scientific">Globodera pallida</name>
    <name type="common">Potato cyst nematode worm</name>
    <name type="synonym">Heterodera pallida</name>
    <dbReference type="NCBI Taxonomy" id="36090"/>
    <lineage>
        <taxon>Eukaryota</taxon>
        <taxon>Metazoa</taxon>
        <taxon>Ecdysozoa</taxon>
        <taxon>Nematoda</taxon>
        <taxon>Chromadorea</taxon>
        <taxon>Rhabditida</taxon>
        <taxon>Tylenchina</taxon>
        <taxon>Tylenchomorpha</taxon>
        <taxon>Tylenchoidea</taxon>
        <taxon>Heteroderidae</taxon>
        <taxon>Heteroderinae</taxon>
        <taxon>Globodera</taxon>
    </lineage>
</organism>
<sequence>MSAYQLSLITPKSFQKKVRQIGMKLNAFVLIVLAVLALSAICNAGKKKPVQVIHVKVGDFKEAVNQHTVDDNVIKARIAREKASSGGESSKMNARPPNQTESCGSNNTALKRSSLADDASSSPSSTNPPGHASKKPKSGKKN</sequence>
<name>A0A183CQ68_GLOPA</name>
<reference evidence="2" key="1">
    <citation type="submission" date="2013-12" db="EMBL/GenBank/DDBJ databases">
        <authorList>
            <person name="Aslett M."/>
        </authorList>
    </citation>
    <scope>NUCLEOTIDE SEQUENCE [LARGE SCALE GENOMIC DNA]</scope>
    <source>
        <strain evidence="2">Lindley</strain>
    </source>
</reference>
<keyword evidence="2" id="KW-1185">Reference proteome</keyword>
<feature type="region of interest" description="Disordered" evidence="1">
    <location>
        <begin position="80"/>
        <end position="142"/>
    </location>
</feature>
<evidence type="ECO:0000313" key="3">
    <source>
        <dbReference type="WBParaSite" id="GPLIN_001502600"/>
    </source>
</evidence>
<dbReference type="WBParaSite" id="GPLIN_001502600">
    <property type="protein sequence ID" value="GPLIN_001502600"/>
    <property type="gene ID" value="GPLIN_001502600"/>
</dbReference>
<accession>A0A183CQ68</accession>
<feature type="compositionally biased region" description="Low complexity" evidence="1">
    <location>
        <begin position="116"/>
        <end position="125"/>
    </location>
</feature>